<dbReference type="InterPro" id="IPR002018">
    <property type="entry name" value="CarbesteraseB"/>
</dbReference>
<evidence type="ECO:0000256" key="5">
    <source>
        <dbReference type="ARBA" id="ARBA00023157"/>
    </source>
</evidence>
<gene>
    <name evidence="11" type="ORF">RDWZM_009572</name>
</gene>
<evidence type="ECO:0000256" key="4">
    <source>
        <dbReference type="ARBA" id="ARBA00022867"/>
    </source>
</evidence>
<keyword evidence="5" id="KW-1015">Disulfide bond</keyword>
<evidence type="ECO:0000313" key="11">
    <source>
        <dbReference type="EMBL" id="KAJ6218415.1"/>
    </source>
</evidence>
<keyword evidence="12" id="KW-1185">Reference proteome</keyword>
<dbReference type="GO" id="GO:0003990">
    <property type="term" value="F:acetylcholinesterase activity"/>
    <property type="evidence" value="ECO:0007669"/>
    <property type="project" value="UniProtKB-EC"/>
</dbReference>
<feature type="domain" description="Carboxylesterase type B" evidence="10">
    <location>
        <begin position="271"/>
        <end position="520"/>
    </location>
</feature>
<evidence type="ECO:0000256" key="1">
    <source>
        <dbReference type="ARBA" id="ARBA00005964"/>
    </source>
</evidence>
<dbReference type="PRINTS" id="PR00878">
    <property type="entry name" value="CHOLNESTRASE"/>
</dbReference>
<dbReference type="InterPro" id="IPR050654">
    <property type="entry name" value="AChE-related_enzymes"/>
</dbReference>
<dbReference type="InterPro" id="IPR019819">
    <property type="entry name" value="Carboxylesterase_B_CS"/>
</dbReference>
<keyword evidence="4" id="KW-0531">Neurotransmitter degradation</keyword>
<feature type="active site" description="Acyl-ester intermediate" evidence="8">
    <location>
        <position position="219"/>
    </location>
</feature>
<dbReference type="InterPro" id="IPR029058">
    <property type="entry name" value="AB_hydrolase_fold"/>
</dbReference>
<feature type="signal peptide" evidence="9">
    <location>
        <begin position="1"/>
        <end position="19"/>
    </location>
</feature>
<feature type="chain" id="PRO_5040538339" description="Carboxylic ester hydrolase" evidence="9">
    <location>
        <begin position="20"/>
        <end position="527"/>
    </location>
</feature>
<protein>
    <recommendedName>
        <fullName evidence="9">Carboxylic ester hydrolase</fullName>
        <ecNumber evidence="9">3.1.1.-</ecNumber>
    </recommendedName>
</protein>
<evidence type="ECO:0000259" key="10">
    <source>
        <dbReference type="Pfam" id="PF00135"/>
    </source>
</evidence>
<dbReference type="Pfam" id="PF00135">
    <property type="entry name" value="COesterase"/>
    <property type="match status" value="2"/>
</dbReference>
<feature type="domain" description="Carboxylesterase type B" evidence="10">
    <location>
        <begin position="22"/>
        <end position="257"/>
    </location>
</feature>
<comment type="similarity">
    <text evidence="1 9">Belongs to the type-B carboxylesterase/lipase family.</text>
</comment>
<dbReference type="GO" id="GO:0006581">
    <property type="term" value="P:acetylcholine catabolic process"/>
    <property type="evidence" value="ECO:0007669"/>
    <property type="project" value="TreeGrafter"/>
</dbReference>
<dbReference type="OMA" id="AMRCPTQ"/>
<keyword evidence="9" id="KW-0732">Signal</keyword>
<proteinExistence type="inferred from homology"/>
<dbReference type="InterPro" id="IPR000997">
    <property type="entry name" value="Cholinesterase"/>
</dbReference>
<organism evidence="11 12">
    <name type="scientific">Blomia tropicalis</name>
    <name type="common">Mite</name>
    <dbReference type="NCBI Taxonomy" id="40697"/>
    <lineage>
        <taxon>Eukaryota</taxon>
        <taxon>Metazoa</taxon>
        <taxon>Ecdysozoa</taxon>
        <taxon>Arthropoda</taxon>
        <taxon>Chelicerata</taxon>
        <taxon>Arachnida</taxon>
        <taxon>Acari</taxon>
        <taxon>Acariformes</taxon>
        <taxon>Sarcoptiformes</taxon>
        <taxon>Astigmata</taxon>
        <taxon>Glycyphagoidea</taxon>
        <taxon>Echimyopodidae</taxon>
        <taxon>Blomia</taxon>
    </lineage>
</organism>
<keyword evidence="2" id="KW-0719">Serine esterase</keyword>
<dbReference type="PANTHER" id="PTHR43918">
    <property type="entry name" value="ACETYLCHOLINESTERASE"/>
    <property type="match status" value="1"/>
</dbReference>
<accession>A0A9Q0M3C2</accession>
<comment type="catalytic activity">
    <reaction evidence="7">
        <text>acetylcholine + H2O = choline + acetate + H(+)</text>
        <dbReference type="Rhea" id="RHEA:17561"/>
        <dbReference type="ChEBI" id="CHEBI:15354"/>
        <dbReference type="ChEBI" id="CHEBI:15355"/>
        <dbReference type="ChEBI" id="CHEBI:15377"/>
        <dbReference type="ChEBI" id="CHEBI:15378"/>
        <dbReference type="ChEBI" id="CHEBI:30089"/>
        <dbReference type="EC" id="3.1.1.7"/>
    </reaction>
</comment>
<keyword evidence="6" id="KW-0325">Glycoprotein</keyword>
<feature type="active site" description="Charge relay system" evidence="8">
    <location>
        <position position="432"/>
    </location>
</feature>
<dbReference type="GO" id="GO:0019695">
    <property type="term" value="P:choline metabolic process"/>
    <property type="evidence" value="ECO:0007669"/>
    <property type="project" value="TreeGrafter"/>
</dbReference>
<evidence type="ECO:0000256" key="9">
    <source>
        <dbReference type="RuleBase" id="RU361235"/>
    </source>
</evidence>
<dbReference type="EMBL" id="JAPWDV010000003">
    <property type="protein sequence ID" value="KAJ6218415.1"/>
    <property type="molecule type" value="Genomic_DNA"/>
</dbReference>
<dbReference type="PROSITE" id="PS00122">
    <property type="entry name" value="CARBOXYLESTERASE_B_1"/>
    <property type="match status" value="1"/>
</dbReference>
<dbReference type="AlphaFoldDB" id="A0A9Q0M3C2"/>
<evidence type="ECO:0000256" key="7">
    <source>
        <dbReference type="ARBA" id="ARBA00048484"/>
    </source>
</evidence>
<dbReference type="GO" id="GO:0005886">
    <property type="term" value="C:plasma membrane"/>
    <property type="evidence" value="ECO:0007669"/>
    <property type="project" value="TreeGrafter"/>
</dbReference>
<evidence type="ECO:0000256" key="3">
    <source>
        <dbReference type="ARBA" id="ARBA00022801"/>
    </source>
</evidence>
<sequence length="527" mass="60288">MMKSLFIFLLFAVVTTIFAEKVHVTLKNGPIIGERIVAQYRSVDRFLGIRYGQAPVGNLRFRRALPIVDKWTEPMEALEWGDCCTQMAEHPLSAINSTMKLSTKMSEDCLFLNVWTPNSDEQDETKLRPVIVWIHGGGLLMGAPSMKWTEGETLASRADVVVVSINYRLSTLGFLYSDAVDEVKGNQGLWDQVLALEWVQENIRYFGGNPNMVTIMGESAGSWSVSLQILSPQSRNLFHNAIMMSGAAFNDRIVTDPKTSVEKWLFGIQIPAMVVVDGEFLPDKPRELVARGDYKTDVNILFDTVKDEGSFMLFLASPKFRQTNPEDLSLEEAKEIFYQMLTHNVGSEQYIPKDTIDKLYFDKFNAHHDHPNLFRQQVGIALGDYVLGCATIDFAKQVYKNSGGKARVYQWYFTSKLGRKKFLNSDWGVTGHTDDIYPVFGNPLKNPEWYDPRERDISREVIDFIKSFVRNGTPGVKQTEWNAYFMTEDGKDVIAPYYEIDNDYRTAENFKHDLKKTECELVWNKFY</sequence>
<dbReference type="EC" id="3.1.1.-" evidence="9"/>
<evidence type="ECO:0000313" key="12">
    <source>
        <dbReference type="Proteomes" id="UP001142055"/>
    </source>
</evidence>
<feature type="active site" description="Charge relay system" evidence="8">
    <location>
        <position position="308"/>
    </location>
</feature>
<evidence type="ECO:0000256" key="8">
    <source>
        <dbReference type="PIRSR" id="PIRSR600997-1"/>
    </source>
</evidence>
<evidence type="ECO:0000256" key="2">
    <source>
        <dbReference type="ARBA" id="ARBA00022487"/>
    </source>
</evidence>
<dbReference type="PANTHER" id="PTHR43918:SF4">
    <property type="entry name" value="CARBOXYLIC ESTER HYDROLASE"/>
    <property type="match status" value="1"/>
</dbReference>
<dbReference type="PROSITE" id="PS00941">
    <property type="entry name" value="CARBOXYLESTERASE_B_2"/>
    <property type="match status" value="1"/>
</dbReference>
<dbReference type="Proteomes" id="UP001142055">
    <property type="component" value="Chromosome 3"/>
</dbReference>
<evidence type="ECO:0000256" key="6">
    <source>
        <dbReference type="ARBA" id="ARBA00023180"/>
    </source>
</evidence>
<reference evidence="11" key="1">
    <citation type="submission" date="2022-12" db="EMBL/GenBank/DDBJ databases">
        <title>Genome assemblies of Blomia tropicalis.</title>
        <authorList>
            <person name="Cui Y."/>
        </authorList>
    </citation>
    <scope>NUCLEOTIDE SEQUENCE</scope>
    <source>
        <tissue evidence="11">Adult mites</tissue>
    </source>
</reference>
<dbReference type="Gene3D" id="3.40.50.1820">
    <property type="entry name" value="alpha/beta hydrolase"/>
    <property type="match status" value="2"/>
</dbReference>
<dbReference type="InterPro" id="IPR019826">
    <property type="entry name" value="Carboxylesterase_B_AS"/>
</dbReference>
<name>A0A9Q0M3C2_BLOTA</name>
<dbReference type="SUPFAM" id="SSF53474">
    <property type="entry name" value="alpha/beta-Hydrolases"/>
    <property type="match status" value="1"/>
</dbReference>
<keyword evidence="3 9" id="KW-0378">Hydrolase</keyword>
<comment type="caution">
    <text evidence="11">The sequence shown here is derived from an EMBL/GenBank/DDBJ whole genome shotgun (WGS) entry which is preliminary data.</text>
</comment>
<dbReference type="GO" id="GO:0005615">
    <property type="term" value="C:extracellular space"/>
    <property type="evidence" value="ECO:0007669"/>
    <property type="project" value="TreeGrafter"/>
</dbReference>